<sequence length="497" mass="58393">MSNNCDNVISLKQYGPTCWFNSILMAILYSDQSRKLLLEKSKKWNKRIVLFKTINYILYNKYLRSSKVNDDYKYFDKIRPEYLLDKLYKYNKKKFVFDLKKHKGGYKSEMYIRKVYKLLGVNVLYLDIVDNDLYYSLFNNITNIKITKGANVTFNIKFVKEQKVIEKFKNPEVIIITNYDRNSSNKIKYPQHYKVDRNSKLYKNAINLEDEIVSDYGIKYVQDSILLNNWNKGENNVGGHSIAGITCRGNRYVYNGWTRTTLDPNIIKYDADDKNVWEEVMNKEGDFFYYNNVLKISKWKPPENAKIIKLKDKISIPCELMKYNWNISNANEFCLNPKKCILDKINPKDLCFSFNKGRRCIIYVTKNIKTQEKLIYNISKVKPEKPAKVCPEEKVLNPLTNRCIKIKTINKVRKNPLSKPEKPIKEPKLCPEGKVRNPKTGRCIKIKPIKEPKPCPEGKVRNPKTCRCIKIKPIKEPKLCPEGKVRNPKTGRCIKSK</sequence>
<organism evidence="2">
    <name type="scientific">Virus NIOZ-UU159</name>
    <dbReference type="NCBI Taxonomy" id="2763270"/>
    <lineage>
        <taxon>Viruses</taxon>
    </lineage>
</organism>
<dbReference type="InterPro" id="IPR001202">
    <property type="entry name" value="WW_dom"/>
</dbReference>
<evidence type="ECO:0000313" key="2">
    <source>
        <dbReference type="EMBL" id="QPI16756.1"/>
    </source>
</evidence>
<dbReference type="PROSITE" id="PS50020">
    <property type="entry name" value="WW_DOMAIN_2"/>
    <property type="match status" value="1"/>
</dbReference>
<dbReference type="InterPro" id="IPR036020">
    <property type="entry name" value="WW_dom_sf"/>
</dbReference>
<evidence type="ECO:0000259" key="1">
    <source>
        <dbReference type="PROSITE" id="PS50020"/>
    </source>
</evidence>
<dbReference type="Gene3D" id="2.20.70.10">
    <property type="match status" value="1"/>
</dbReference>
<gene>
    <name evidence="2" type="ORF">NIOZUU159_00251</name>
</gene>
<protein>
    <recommendedName>
        <fullName evidence="1">WW domain-containing protein</fullName>
    </recommendedName>
</protein>
<feature type="domain" description="WW" evidence="1">
    <location>
        <begin position="277"/>
        <end position="304"/>
    </location>
</feature>
<reference evidence="2" key="1">
    <citation type="submission" date="2020-08" db="EMBL/GenBank/DDBJ databases">
        <title>Bridging the membrane lipid divide: bacteria of the FCB group superphylum have the potential to synthesize archaeal ether lipids.</title>
        <authorList>
            <person name="Villanueva L."/>
            <person name="von Meijenfeldt F.A.B."/>
            <person name="Westbye A.B."/>
            <person name="Yadav S."/>
            <person name="Hopmans E.C."/>
            <person name="Dutilh B.E."/>
            <person name="Sinninghe Damste J.S."/>
        </authorList>
    </citation>
    <scope>NUCLEOTIDE SEQUENCE</scope>
    <source>
        <strain evidence="2">NIOZ-UU159</strain>
    </source>
</reference>
<dbReference type="SUPFAM" id="SSF51045">
    <property type="entry name" value="WW domain"/>
    <property type="match status" value="1"/>
</dbReference>
<proteinExistence type="predicted"/>
<name>A0A7S9SUU9_9VIRU</name>
<dbReference type="EMBL" id="MW030601">
    <property type="protein sequence ID" value="QPI16756.1"/>
    <property type="molecule type" value="Genomic_DNA"/>
</dbReference>
<accession>A0A7S9SUU9</accession>